<organism evidence="8 9">
    <name type="scientific">Spiribacter pallidus</name>
    <dbReference type="NCBI Taxonomy" id="1987936"/>
    <lineage>
        <taxon>Bacteria</taxon>
        <taxon>Pseudomonadati</taxon>
        <taxon>Pseudomonadota</taxon>
        <taxon>Gammaproteobacteria</taxon>
        <taxon>Chromatiales</taxon>
        <taxon>Ectothiorhodospiraceae</taxon>
        <taxon>Spiribacter</taxon>
    </lineage>
</organism>
<evidence type="ECO:0000256" key="3">
    <source>
        <dbReference type="ARBA" id="ARBA00023015"/>
    </source>
</evidence>
<dbReference type="PROSITE" id="PS50045">
    <property type="entry name" value="SIGMA54_INTERACT_4"/>
    <property type="match status" value="1"/>
</dbReference>
<dbReference type="Pfam" id="PF00158">
    <property type="entry name" value="Sigma54_activat"/>
    <property type="match status" value="1"/>
</dbReference>
<keyword evidence="5" id="KW-0804">Transcription</keyword>
<dbReference type="Gene3D" id="3.40.50.300">
    <property type="entry name" value="P-loop containing nucleotide triphosphate hydrolases"/>
    <property type="match status" value="1"/>
</dbReference>
<dbReference type="EMBL" id="JBAKFM010000003">
    <property type="protein sequence ID" value="MEX0469479.1"/>
    <property type="molecule type" value="Genomic_DNA"/>
</dbReference>
<dbReference type="InterPro" id="IPR002197">
    <property type="entry name" value="HTH_Fis"/>
</dbReference>
<dbReference type="Pfam" id="PF02954">
    <property type="entry name" value="HTH_8"/>
    <property type="match status" value="1"/>
</dbReference>
<evidence type="ECO:0000256" key="4">
    <source>
        <dbReference type="ARBA" id="ARBA00023125"/>
    </source>
</evidence>
<dbReference type="PROSITE" id="PS00675">
    <property type="entry name" value="SIGMA54_INTERACT_1"/>
    <property type="match status" value="1"/>
</dbReference>
<dbReference type="SUPFAM" id="SSF55781">
    <property type="entry name" value="GAF domain-like"/>
    <property type="match status" value="1"/>
</dbReference>
<dbReference type="InterPro" id="IPR029016">
    <property type="entry name" value="GAF-like_dom_sf"/>
</dbReference>
<dbReference type="InterPro" id="IPR002078">
    <property type="entry name" value="Sigma_54_int"/>
</dbReference>
<keyword evidence="9" id="KW-1185">Reference proteome</keyword>
<dbReference type="CDD" id="cd00009">
    <property type="entry name" value="AAA"/>
    <property type="match status" value="1"/>
</dbReference>
<dbReference type="SUPFAM" id="SSF52540">
    <property type="entry name" value="P-loop containing nucleoside triphosphate hydrolases"/>
    <property type="match status" value="1"/>
</dbReference>
<dbReference type="PANTHER" id="PTHR32071:SF77">
    <property type="entry name" value="TRANSCRIPTIONAL REGULATORY PROTEIN"/>
    <property type="match status" value="1"/>
</dbReference>
<dbReference type="RefSeq" id="WP_367991085.1">
    <property type="nucleotide sequence ID" value="NZ_JBAKFM010000003.1"/>
</dbReference>
<dbReference type="Gene3D" id="1.10.10.60">
    <property type="entry name" value="Homeodomain-like"/>
    <property type="match status" value="1"/>
</dbReference>
<keyword evidence="2" id="KW-0067">ATP-binding</keyword>
<evidence type="ECO:0000259" key="7">
    <source>
        <dbReference type="PROSITE" id="PS50045"/>
    </source>
</evidence>
<keyword evidence="1" id="KW-0547">Nucleotide-binding</keyword>
<dbReference type="InterPro" id="IPR009057">
    <property type="entry name" value="Homeodomain-like_sf"/>
</dbReference>
<keyword evidence="4" id="KW-0238">DNA-binding</keyword>
<reference evidence="8 9" key="1">
    <citation type="submission" date="2024-02" db="EMBL/GenBank/DDBJ databases">
        <title>New especies of Spiribacter isolated from saline water.</title>
        <authorList>
            <person name="Leon M.J."/>
            <person name="De La Haba R."/>
            <person name="Sanchez-Porro C."/>
            <person name="Ventosa A."/>
        </authorList>
    </citation>
    <scope>NUCLEOTIDE SEQUENCE [LARGE SCALE GENOMIC DNA]</scope>
    <source>
        <strain evidence="9">ag22IC6-390</strain>
    </source>
</reference>
<dbReference type="InterPro" id="IPR058031">
    <property type="entry name" value="AAA_lid_NorR"/>
</dbReference>
<sequence length="637" mass="69947">MSWKRSLVNYSLDPGIPGIEIVLDQAKLRHRREQLGELYHIAEAEMRGLYRQIAQSGYSVLLTDANGYILHRLGDPGLAEQFERVGLWLGADWSESTVGTNGIGTCIVEGRPVTIHRDEHFLSRNTELSCSAAPICDPQGRLVAVLDISSAQANNTREIQHHTIALVQQSARVIENLYFLDRHTNAFVIRFHERVSLIDSPGAGMVAIDRDGQTIAFNNRARELFGIRTADSVVNEPLEKLLGITASSIHAHASTQGDTPMRLRDARSGETLFGALQKPLLKPASKTKVQRAGDQSVGGECGDAGELSLEAMANNGDEQVAKIVQCARRVVDRNVPIVLCGETGTGKEVLARAMHNASARHKRPFVAVNCAAIPESLIESELFGYRHGAFTGAKREGMRGKVLESSGGTLFLDEIGDMPPELQTRFLRVLEQKEVMPLGSEEPVPVELNVISATHRNLLQLVEEGLFREDLYYRLNAITLELPPLRERSDKDRVITAALAAETGGDEDVAIDEAAYQRLLDYPWPGNVRQLRNCLRTAIALSDDGVIRVGDLPGVIVGGEMPAAAARSSSVSQGDLPDPALSDPGRADSPLEAAERDTLLRELEQHRWNITKTAERLGVSRNTLYRKLKKYGIDTEH</sequence>
<feature type="region of interest" description="Disordered" evidence="6">
    <location>
        <begin position="566"/>
        <end position="589"/>
    </location>
</feature>
<dbReference type="Gene3D" id="3.30.450.40">
    <property type="match status" value="1"/>
</dbReference>
<dbReference type="PROSITE" id="PS00676">
    <property type="entry name" value="SIGMA54_INTERACT_2"/>
    <property type="match status" value="1"/>
</dbReference>
<dbReference type="InterPro" id="IPR003593">
    <property type="entry name" value="AAA+_ATPase"/>
</dbReference>
<dbReference type="InterPro" id="IPR027417">
    <property type="entry name" value="P-loop_NTPase"/>
</dbReference>
<dbReference type="InterPro" id="IPR025943">
    <property type="entry name" value="Sigma_54_int_dom_ATP-bd_2"/>
</dbReference>
<feature type="domain" description="Sigma-54 factor interaction" evidence="7">
    <location>
        <begin position="313"/>
        <end position="540"/>
    </location>
</feature>
<dbReference type="SMART" id="SM00382">
    <property type="entry name" value="AAA"/>
    <property type="match status" value="1"/>
</dbReference>
<evidence type="ECO:0000256" key="6">
    <source>
        <dbReference type="SAM" id="MobiDB-lite"/>
    </source>
</evidence>
<dbReference type="SUPFAM" id="SSF46689">
    <property type="entry name" value="Homeodomain-like"/>
    <property type="match status" value="1"/>
</dbReference>
<proteinExistence type="predicted"/>
<accession>A0ABV3TFF3</accession>
<protein>
    <submittedName>
        <fullName evidence="8">Sigma-54-dependent Fis family transcriptional regulator</fullName>
    </submittedName>
</protein>
<dbReference type="PANTHER" id="PTHR32071">
    <property type="entry name" value="TRANSCRIPTIONAL REGULATORY PROTEIN"/>
    <property type="match status" value="1"/>
</dbReference>
<evidence type="ECO:0000313" key="9">
    <source>
        <dbReference type="Proteomes" id="UP001556709"/>
    </source>
</evidence>
<name>A0ABV3TFF3_9GAMM</name>
<dbReference type="InterPro" id="IPR025944">
    <property type="entry name" value="Sigma_54_int_dom_CS"/>
</dbReference>
<dbReference type="Pfam" id="PF01590">
    <property type="entry name" value="GAF"/>
    <property type="match status" value="1"/>
</dbReference>
<dbReference type="PROSITE" id="PS00688">
    <property type="entry name" value="SIGMA54_INTERACT_3"/>
    <property type="match status" value="1"/>
</dbReference>
<evidence type="ECO:0000256" key="2">
    <source>
        <dbReference type="ARBA" id="ARBA00022840"/>
    </source>
</evidence>
<evidence type="ECO:0000256" key="5">
    <source>
        <dbReference type="ARBA" id="ARBA00023163"/>
    </source>
</evidence>
<evidence type="ECO:0000313" key="8">
    <source>
        <dbReference type="EMBL" id="MEX0469479.1"/>
    </source>
</evidence>
<dbReference type="Pfam" id="PF25601">
    <property type="entry name" value="AAA_lid_14"/>
    <property type="match status" value="1"/>
</dbReference>
<dbReference type="InterPro" id="IPR003018">
    <property type="entry name" value="GAF"/>
</dbReference>
<gene>
    <name evidence="8" type="ORF">V6X73_07055</name>
</gene>
<dbReference type="PRINTS" id="PR01590">
    <property type="entry name" value="HTHFIS"/>
</dbReference>
<evidence type="ECO:0000256" key="1">
    <source>
        <dbReference type="ARBA" id="ARBA00022741"/>
    </source>
</evidence>
<dbReference type="Gene3D" id="3.30.450.20">
    <property type="entry name" value="PAS domain"/>
    <property type="match status" value="1"/>
</dbReference>
<dbReference type="Gene3D" id="1.10.8.60">
    <property type="match status" value="1"/>
</dbReference>
<dbReference type="InterPro" id="IPR025662">
    <property type="entry name" value="Sigma_54_int_dom_ATP-bd_1"/>
</dbReference>
<comment type="caution">
    <text evidence="8">The sequence shown here is derived from an EMBL/GenBank/DDBJ whole genome shotgun (WGS) entry which is preliminary data.</text>
</comment>
<keyword evidence="3" id="KW-0805">Transcription regulation</keyword>
<dbReference type="Proteomes" id="UP001556709">
    <property type="component" value="Unassembled WGS sequence"/>
</dbReference>